<dbReference type="SUPFAM" id="SSF50129">
    <property type="entry name" value="GroES-like"/>
    <property type="match status" value="1"/>
</dbReference>
<dbReference type="InterPro" id="IPR013154">
    <property type="entry name" value="ADH-like_N"/>
</dbReference>
<evidence type="ECO:0000259" key="8">
    <source>
        <dbReference type="Pfam" id="PF08240"/>
    </source>
</evidence>
<dbReference type="InterPro" id="IPR036291">
    <property type="entry name" value="NAD(P)-bd_dom_sf"/>
</dbReference>
<keyword evidence="5 9" id="KW-0560">Oxidoreductase</keyword>
<feature type="domain" description="Alcohol dehydrogenase-like N-terminal" evidence="8">
    <location>
        <begin position="31"/>
        <end position="144"/>
    </location>
</feature>
<comment type="caution">
    <text evidence="9">The sequence shown here is derived from an EMBL/GenBank/DDBJ whole genome shotgun (WGS) entry which is preliminary data.</text>
</comment>
<evidence type="ECO:0000256" key="4">
    <source>
        <dbReference type="ARBA" id="ARBA00022833"/>
    </source>
</evidence>
<keyword evidence="10" id="KW-1185">Reference proteome</keyword>
<accession>A0ABU1HYN6</accession>
<evidence type="ECO:0000256" key="5">
    <source>
        <dbReference type="ARBA" id="ARBA00023002"/>
    </source>
</evidence>
<evidence type="ECO:0000313" key="9">
    <source>
        <dbReference type="EMBL" id="MDR6166761.1"/>
    </source>
</evidence>
<dbReference type="InterPro" id="IPR002328">
    <property type="entry name" value="ADH_Zn_CS"/>
</dbReference>
<keyword evidence="4 6" id="KW-0862">Zinc</keyword>
<dbReference type="InterPro" id="IPR013149">
    <property type="entry name" value="ADH-like_C"/>
</dbReference>
<dbReference type="Pfam" id="PF00107">
    <property type="entry name" value="ADH_zinc_N"/>
    <property type="match status" value="1"/>
</dbReference>
<dbReference type="RefSeq" id="WP_242435597.1">
    <property type="nucleotide sequence ID" value="NZ_JAVIZA010000001.1"/>
</dbReference>
<dbReference type="Gene3D" id="3.90.180.10">
    <property type="entry name" value="Medium-chain alcohol dehydrogenases, catalytic domain"/>
    <property type="match status" value="1"/>
</dbReference>
<evidence type="ECO:0000256" key="1">
    <source>
        <dbReference type="ARBA" id="ARBA00001947"/>
    </source>
</evidence>
<dbReference type="Pfam" id="PF08240">
    <property type="entry name" value="ADH_N"/>
    <property type="match status" value="1"/>
</dbReference>
<gene>
    <name evidence="9" type="ORF">QE367_000965</name>
</gene>
<evidence type="ECO:0000256" key="3">
    <source>
        <dbReference type="ARBA" id="ARBA00022723"/>
    </source>
</evidence>
<protein>
    <submittedName>
        <fullName evidence="9">L-iditol 2-dehydrogenase</fullName>
        <ecNumber evidence="9">1.1.1.14</ecNumber>
    </submittedName>
</protein>
<comment type="similarity">
    <text evidence="2 6">Belongs to the zinc-containing alcohol dehydrogenase family.</text>
</comment>
<dbReference type="GO" id="GO:0003939">
    <property type="term" value="F:L-iditol 2-dehydrogenase (NAD+) activity"/>
    <property type="evidence" value="ECO:0007669"/>
    <property type="project" value="UniProtKB-EC"/>
</dbReference>
<evidence type="ECO:0000256" key="2">
    <source>
        <dbReference type="ARBA" id="ARBA00008072"/>
    </source>
</evidence>
<evidence type="ECO:0000313" key="10">
    <source>
        <dbReference type="Proteomes" id="UP001260188"/>
    </source>
</evidence>
<dbReference type="EC" id="1.1.1.14" evidence="9"/>
<dbReference type="Gene3D" id="3.40.50.720">
    <property type="entry name" value="NAD(P)-binding Rossmann-like Domain"/>
    <property type="match status" value="1"/>
</dbReference>
<dbReference type="InterPro" id="IPR011032">
    <property type="entry name" value="GroES-like_sf"/>
</dbReference>
<keyword evidence="3 6" id="KW-0479">Metal-binding</keyword>
<name>A0ABU1HYN6_9MICO</name>
<dbReference type="PANTHER" id="PTHR43161:SF9">
    <property type="entry name" value="SORBITOL DEHYDROGENASE"/>
    <property type="match status" value="1"/>
</dbReference>
<dbReference type="PANTHER" id="PTHR43161">
    <property type="entry name" value="SORBITOL DEHYDROGENASE"/>
    <property type="match status" value="1"/>
</dbReference>
<evidence type="ECO:0000256" key="6">
    <source>
        <dbReference type="RuleBase" id="RU361277"/>
    </source>
</evidence>
<dbReference type="EMBL" id="JAVIZA010000001">
    <property type="protein sequence ID" value="MDR6166761.1"/>
    <property type="molecule type" value="Genomic_DNA"/>
</dbReference>
<evidence type="ECO:0000259" key="7">
    <source>
        <dbReference type="Pfam" id="PF00107"/>
    </source>
</evidence>
<feature type="domain" description="Alcohol dehydrogenase-like C-terminal" evidence="7">
    <location>
        <begin position="182"/>
        <end position="301"/>
    </location>
</feature>
<reference evidence="9 10" key="1">
    <citation type="submission" date="2023-08" db="EMBL/GenBank/DDBJ databases">
        <title>Functional and genomic diversity of the sorghum phyllosphere microbiome.</title>
        <authorList>
            <person name="Shade A."/>
        </authorList>
    </citation>
    <scope>NUCLEOTIDE SEQUENCE [LARGE SCALE GENOMIC DNA]</scope>
    <source>
        <strain evidence="9 10">SORGH_AS_0919</strain>
    </source>
</reference>
<proteinExistence type="inferred from homology"/>
<dbReference type="PROSITE" id="PS00059">
    <property type="entry name" value="ADH_ZINC"/>
    <property type="match status" value="1"/>
</dbReference>
<sequence length="342" mass="35972">MSGIPDRMMASVLVEPGRLEVRDVPVPEMEPGDVLVELTAVGLCGSDVHFFEHGRVGDLVVESPLILGHEAAGVIAAVASPADAHRIGERVAIDPQRPCRWCPACRAGRTNLCERMRFPSAPPENGAFARYLAVPGDAAHPLPETMSDDEGALLEPLSVGIAAVRKAGVVPGSRVLVAGAGPIGILTGAAARAFGAAEVVVVDPVDARRRVALTHGATRVMEPAEVASLDRRMDAFIDASGARAAIAAGLRSLRGAGRAVLVGMGSSTVDLDLFLLQSRELVVEGLFRYVDTWPLAIQLVASGAVKVDDLVTARGGLDDLTDFFGRNSDPDTMKFLIDPRVR</sequence>
<dbReference type="SUPFAM" id="SSF51735">
    <property type="entry name" value="NAD(P)-binding Rossmann-fold domains"/>
    <property type="match status" value="1"/>
</dbReference>
<comment type="cofactor">
    <cofactor evidence="1 6">
        <name>Zn(2+)</name>
        <dbReference type="ChEBI" id="CHEBI:29105"/>
    </cofactor>
</comment>
<organism evidence="9 10">
    <name type="scientific">Microbacterium paludicola</name>
    <dbReference type="NCBI Taxonomy" id="300019"/>
    <lineage>
        <taxon>Bacteria</taxon>
        <taxon>Bacillati</taxon>
        <taxon>Actinomycetota</taxon>
        <taxon>Actinomycetes</taxon>
        <taxon>Micrococcales</taxon>
        <taxon>Microbacteriaceae</taxon>
        <taxon>Microbacterium</taxon>
    </lineage>
</organism>
<dbReference type="Proteomes" id="UP001260188">
    <property type="component" value="Unassembled WGS sequence"/>
</dbReference>